<keyword evidence="2" id="KW-1185">Reference proteome</keyword>
<proteinExistence type="predicted"/>
<accession>A0A225WBC8</accession>
<comment type="caution">
    <text evidence="1">The sequence shown here is derived from an EMBL/GenBank/DDBJ whole genome shotgun (WGS) entry which is preliminary data.</text>
</comment>
<evidence type="ECO:0000313" key="1">
    <source>
        <dbReference type="EMBL" id="OWZ14449.1"/>
    </source>
</evidence>
<sequence length="101" mass="11347">MNDIPYREVVGSVINRILGGSKKFTQKILQVISLRIPNKPMLTVQALDVPSVATSRFPWLSTTEAEYISLCQCMQQLIIVKLLLKELGFLTAKAVTIREDN</sequence>
<organism evidence="1 2">
    <name type="scientific">Phytophthora megakarya</name>
    <dbReference type="NCBI Taxonomy" id="4795"/>
    <lineage>
        <taxon>Eukaryota</taxon>
        <taxon>Sar</taxon>
        <taxon>Stramenopiles</taxon>
        <taxon>Oomycota</taxon>
        <taxon>Peronosporomycetes</taxon>
        <taxon>Peronosporales</taxon>
        <taxon>Peronosporaceae</taxon>
        <taxon>Phytophthora</taxon>
    </lineage>
</organism>
<gene>
    <name evidence="1" type="ORF">PHMEG_00012073</name>
</gene>
<evidence type="ECO:0000313" key="2">
    <source>
        <dbReference type="Proteomes" id="UP000198211"/>
    </source>
</evidence>
<protein>
    <submittedName>
        <fullName evidence="1">Uncharacterized protein</fullName>
    </submittedName>
</protein>
<name>A0A225WBC8_9STRA</name>
<dbReference type="Proteomes" id="UP000198211">
    <property type="component" value="Unassembled WGS sequence"/>
</dbReference>
<dbReference type="EMBL" id="NBNE01001336">
    <property type="protein sequence ID" value="OWZ14449.1"/>
    <property type="molecule type" value="Genomic_DNA"/>
</dbReference>
<dbReference type="AlphaFoldDB" id="A0A225WBC8"/>
<reference evidence="2" key="1">
    <citation type="submission" date="2017-03" db="EMBL/GenBank/DDBJ databases">
        <title>Phytopthora megakarya and P. palmivora, two closely related causual agents of cacao black pod achieved similar genome size and gene model numbers by different mechanisms.</title>
        <authorList>
            <person name="Ali S."/>
            <person name="Shao J."/>
            <person name="Larry D.J."/>
            <person name="Kronmiller B."/>
            <person name="Shen D."/>
            <person name="Strem M.D."/>
            <person name="Melnick R.L."/>
            <person name="Guiltinan M.J."/>
            <person name="Tyler B.M."/>
            <person name="Meinhardt L.W."/>
            <person name="Bailey B.A."/>
        </authorList>
    </citation>
    <scope>NUCLEOTIDE SEQUENCE [LARGE SCALE GENOMIC DNA]</scope>
    <source>
        <strain evidence="2">zdho120</strain>
    </source>
</reference>
<dbReference type="OrthoDB" id="430476at2759"/>